<keyword evidence="1" id="KW-0812">Transmembrane</keyword>
<gene>
    <name evidence="2" type="ORF">K452DRAFT_229268</name>
</gene>
<dbReference type="GO" id="GO:0051285">
    <property type="term" value="C:cell cortex of cell tip"/>
    <property type="evidence" value="ECO:0007669"/>
    <property type="project" value="TreeGrafter"/>
</dbReference>
<dbReference type="Pfam" id="PF06687">
    <property type="entry name" value="SUR7"/>
    <property type="match status" value="1"/>
</dbReference>
<dbReference type="Proteomes" id="UP000799438">
    <property type="component" value="Unassembled WGS sequence"/>
</dbReference>
<evidence type="ECO:0000313" key="3">
    <source>
        <dbReference type="Proteomes" id="UP000799438"/>
    </source>
</evidence>
<evidence type="ECO:0000256" key="1">
    <source>
        <dbReference type="SAM" id="Phobius"/>
    </source>
</evidence>
<dbReference type="RefSeq" id="XP_033396611.1">
    <property type="nucleotide sequence ID" value="XM_033537026.1"/>
</dbReference>
<reference evidence="2" key="1">
    <citation type="journal article" date="2020" name="Stud. Mycol.">
        <title>101 Dothideomycetes genomes: a test case for predicting lifestyles and emergence of pathogens.</title>
        <authorList>
            <person name="Haridas S."/>
            <person name="Albert R."/>
            <person name="Binder M."/>
            <person name="Bloem J."/>
            <person name="Labutti K."/>
            <person name="Salamov A."/>
            <person name="Andreopoulos B."/>
            <person name="Baker S."/>
            <person name="Barry K."/>
            <person name="Bills G."/>
            <person name="Bluhm B."/>
            <person name="Cannon C."/>
            <person name="Castanera R."/>
            <person name="Culley D."/>
            <person name="Daum C."/>
            <person name="Ezra D."/>
            <person name="Gonzalez J."/>
            <person name="Henrissat B."/>
            <person name="Kuo A."/>
            <person name="Liang C."/>
            <person name="Lipzen A."/>
            <person name="Lutzoni F."/>
            <person name="Magnuson J."/>
            <person name="Mondo S."/>
            <person name="Nolan M."/>
            <person name="Ohm R."/>
            <person name="Pangilinan J."/>
            <person name="Park H.-J."/>
            <person name="Ramirez L."/>
            <person name="Alfaro M."/>
            <person name="Sun H."/>
            <person name="Tritt A."/>
            <person name="Yoshinaga Y."/>
            <person name="Zwiers L.-H."/>
            <person name="Turgeon B."/>
            <person name="Goodwin S."/>
            <person name="Spatafora J."/>
            <person name="Crous P."/>
            <person name="Grigoriev I."/>
        </authorList>
    </citation>
    <scope>NUCLEOTIDE SEQUENCE</scope>
    <source>
        <strain evidence="2">CBS 121167</strain>
    </source>
</reference>
<accession>A0A6A6BBC5</accession>
<protein>
    <recommendedName>
        <fullName evidence="4">Integral membrane protein</fullName>
    </recommendedName>
</protein>
<dbReference type="GO" id="GO:0005886">
    <property type="term" value="C:plasma membrane"/>
    <property type="evidence" value="ECO:0007669"/>
    <property type="project" value="InterPro"/>
</dbReference>
<dbReference type="EMBL" id="ML995488">
    <property type="protein sequence ID" value="KAF2140898.1"/>
    <property type="molecule type" value="Genomic_DNA"/>
</dbReference>
<feature type="transmembrane region" description="Helical" evidence="1">
    <location>
        <begin position="157"/>
        <end position="179"/>
    </location>
</feature>
<name>A0A6A6BBC5_9PEZI</name>
<dbReference type="InterPro" id="IPR009571">
    <property type="entry name" value="SUR7/Rim9-like_fungi"/>
</dbReference>
<sequence length="322" mass="35101">MGKVGRFFCILTPMALSIASLICLLVVFLGSVNKNDSNLSNIYFMKADTSGFKSNASSTASDILGDVGVDNSIFKMLDSVVGSNLSDVYTVGIWNYCEADKNGTGGLKFTHCGSRHSAYWFDPIDVWGLNRTGTSNEVPKDLQKGLKAYEKVAKWMFAAYAVAFWLTVAEIAVGIFAIFSRWGSLVTTILTSASTFFTIAASITSTALYTTLVGTLDSVLKKYNIKASLGGHMMAVTWLAVAFSIGAGLFWFLSSCCCSGKSDKRGRKSMTVEKTPYTYERVESPYAGPNDGTHHTSWAGQQVPLKDMHNQKATAYEPFRHN</sequence>
<evidence type="ECO:0000313" key="2">
    <source>
        <dbReference type="EMBL" id="KAF2140898.1"/>
    </source>
</evidence>
<keyword evidence="3" id="KW-1185">Reference proteome</keyword>
<feature type="transmembrane region" description="Helical" evidence="1">
    <location>
        <begin position="185"/>
        <end position="212"/>
    </location>
</feature>
<dbReference type="AlphaFoldDB" id="A0A6A6BBC5"/>
<proteinExistence type="predicted"/>
<feature type="transmembrane region" description="Helical" evidence="1">
    <location>
        <begin position="6"/>
        <end position="29"/>
    </location>
</feature>
<evidence type="ECO:0008006" key="4">
    <source>
        <dbReference type="Google" id="ProtNLM"/>
    </source>
</evidence>
<dbReference type="PANTHER" id="PTHR28019">
    <property type="entry name" value="CELL MEMBRANE PROTEIN YLR413W-RELATED"/>
    <property type="match status" value="1"/>
</dbReference>
<dbReference type="InterPro" id="IPR052413">
    <property type="entry name" value="SUR7_domain"/>
</dbReference>
<keyword evidence="1" id="KW-1133">Transmembrane helix</keyword>
<dbReference type="PANTHER" id="PTHR28019:SF3">
    <property type="entry name" value="INTEGRAL MEMBRANE PROTEIN (AFU_ORTHOLOGUE AFUA_6G07470)"/>
    <property type="match status" value="1"/>
</dbReference>
<feature type="transmembrane region" description="Helical" evidence="1">
    <location>
        <begin position="233"/>
        <end position="253"/>
    </location>
</feature>
<dbReference type="GO" id="GO:0031505">
    <property type="term" value="P:fungal-type cell wall organization"/>
    <property type="evidence" value="ECO:0007669"/>
    <property type="project" value="TreeGrafter"/>
</dbReference>
<organism evidence="2 3">
    <name type="scientific">Aplosporella prunicola CBS 121167</name>
    <dbReference type="NCBI Taxonomy" id="1176127"/>
    <lineage>
        <taxon>Eukaryota</taxon>
        <taxon>Fungi</taxon>
        <taxon>Dikarya</taxon>
        <taxon>Ascomycota</taxon>
        <taxon>Pezizomycotina</taxon>
        <taxon>Dothideomycetes</taxon>
        <taxon>Dothideomycetes incertae sedis</taxon>
        <taxon>Botryosphaeriales</taxon>
        <taxon>Aplosporellaceae</taxon>
        <taxon>Aplosporella</taxon>
    </lineage>
</organism>
<keyword evidence="1" id="KW-0472">Membrane</keyword>
<dbReference type="OrthoDB" id="4480814at2759"/>
<dbReference type="GeneID" id="54294522"/>